<organism evidence="2 3">
    <name type="scientific">Sesamum angolense</name>
    <dbReference type="NCBI Taxonomy" id="2727404"/>
    <lineage>
        <taxon>Eukaryota</taxon>
        <taxon>Viridiplantae</taxon>
        <taxon>Streptophyta</taxon>
        <taxon>Embryophyta</taxon>
        <taxon>Tracheophyta</taxon>
        <taxon>Spermatophyta</taxon>
        <taxon>Magnoliopsida</taxon>
        <taxon>eudicotyledons</taxon>
        <taxon>Gunneridae</taxon>
        <taxon>Pentapetalae</taxon>
        <taxon>asterids</taxon>
        <taxon>lamiids</taxon>
        <taxon>Lamiales</taxon>
        <taxon>Pedaliaceae</taxon>
        <taxon>Sesamum</taxon>
    </lineage>
</organism>
<dbReference type="PANTHER" id="PTHR48258:SF3">
    <property type="entry name" value="FK506-BINDING PROTEIN 4-LIKE ISOFORM X1"/>
    <property type="match status" value="1"/>
</dbReference>
<evidence type="ECO:0000259" key="1">
    <source>
        <dbReference type="Pfam" id="PF13960"/>
    </source>
</evidence>
<evidence type="ECO:0000313" key="2">
    <source>
        <dbReference type="EMBL" id="KAK4400606.1"/>
    </source>
</evidence>
<feature type="domain" description="DUF4218" evidence="1">
    <location>
        <begin position="46"/>
        <end position="123"/>
    </location>
</feature>
<reference evidence="2" key="1">
    <citation type="submission" date="2020-06" db="EMBL/GenBank/DDBJ databases">
        <authorList>
            <person name="Li T."/>
            <person name="Hu X."/>
            <person name="Zhang T."/>
            <person name="Song X."/>
            <person name="Zhang H."/>
            <person name="Dai N."/>
            <person name="Sheng W."/>
            <person name="Hou X."/>
            <person name="Wei L."/>
        </authorList>
    </citation>
    <scope>NUCLEOTIDE SEQUENCE</scope>
    <source>
        <strain evidence="2">K16</strain>
        <tissue evidence="2">Leaf</tissue>
    </source>
</reference>
<dbReference type="Proteomes" id="UP001289374">
    <property type="component" value="Unassembled WGS sequence"/>
</dbReference>
<dbReference type="PANTHER" id="PTHR48258">
    <property type="entry name" value="DUF4218 DOMAIN-CONTAINING PROTEIN-RELATED"/>
    <property type="match status" value="1"/>
</dbReference>
<dbReference type="Pfam" id="PF13960">
    <property type="entry name" value="DUF4218"/>
    <property type="match status" value="1"/>
</dbReference>
<evidence type="ECO:0000313" key="3">
    <source>
        <dbReference type="Proteomes" id="UP001289374"/>
    </source>
</evidence>
<gene>
    <name evidence="2" type="ORF">Sango_1166700</name>
</gene>
<dbReference type="AlphaFoldDB" id="A0AAE1WWB1"/>
<dbReference type="InterPro" id="IPR025452">
    <property type="entry name" value="DUF4218"/>
</dbReference>
<reference evidence="2" key="2">
    <citation type="journal article" date="2024" name="Plant">
        <title>Genomic evolution and insights into agronomic trait innovations of Sesamum species.</title>
        <authorList>
            <person name="Miao H."/>
            <person name="Wang L."/>
            <person name="Qu L."/>
            <person name="Liu H."/>
            <person name="Sun Y."/>
            <person name="Le M."/>
            <person name="Wang Q."/>
            <person name="Wei S."/>
            <person name="Zheng Y."/>
            <person name="Lin W."/>
            <person name="Duan Y."/>
            <person name="Cao H."/>
            <person name="Xiong S."/>
            <person name="Wang X."/>
            <person name="Wei L."/>
            <person name="Li C."/>
            <person name="Ma Q."/>
            <person name="Ju M."/>
            <person name="Zhao R."/>
            <person name="Li G."/>
            <person name="Mu C."/>
            <person name="Tian Q."/>
            <person name="Mei H."/>
            <person name="Zhang T."/>
            <person name="Gao T."/>
            <person name="Zhang H."/>
        </authorList>
    </citation>
    <scope>NUCLEOTIDE SEQUENCE</scope>
    <source>
        <strain evidence="2">K16</strain>
    </source>
</reference>
<keyword evidence="3" id="KW-1185">Reference proteome</keyword>
<accession>A0AAE1WWB1</accession>
<comment type="caution">
    <text evidence="2">The sequence shown here is derived from an EMBL/GenBank/DDBJ whole genome shotgun (WGS) entry which is preliminary data.</text>
</comment>
<name>A0AAE1WWB1_9LAMI</name>
<proteinExistence type="predicted"/>
<sequence>MKVVLIWTVNSLPAYGRASRWSTARVMGCPKNGIKSHDCHVFMLKFIPIIFREMLPEHVWSALTEGGPLQYRWMYPFERLLRELKKNVKKKAHVEASIVEEIGLFSSQYFEQGVQSKRSMPRRYCERTSSDDGIHVSIFNSIPWQS</sequence>
<protein>
    <recommendedName>
        <fullName evidence="1">DUF4218 domain-containing protein</fullName>
    </recommendedName>
</protein>
<dbReference type="EMBL" id="JACGWL010000006">
    <property type="protein sequence ID" value="KAK4400606.1"/>
    <property type="molecule type" value="Genomic_DNA"/>
</dbReference>